<dbReference type="Pfam" id="PF02719">
    <property type="entry name" value="Polysacc_synt_2"/>
    <property type="match status" value="1"/>
</dbReference>
<protein>
    <submittedName>
        <fullName evidence="4">NDP-sugar epimerase, includes UDP-GlcNAc-inverting 4,6-dehydratase FlaA1 and capsular polysaccharide biosynthesis protein EpsC</fullName>
    </submittedName>
</protein>
<feature type="domain" description="Polysaccharide biosynthesis protein CapD-like" evidence="3">
    <location>
        <begin position="285"/>
        <end position="568"/>
    </location>
</feature>
<name>A0A1G8HZN9_9BURK</name>
<dbReference type="EMBL" id="FNCJ01000017">
    <property type="protein sequence ID" value="SDI12156.1"/>
    <property type="molecule type" value="Genomic_DNA"/>
</dbReference>
<evidence type="ECO:0000313" key="5">
    <source>
        <dbReference type="Proteomes" id="UP000199706"/>
    </source>
</evidence>
<gene>
    <name evidence="4" type="ORF">SAMN05216466_117133</name>
</gene>
<evidence type="ECO:0000313" key="4">
    <source>
        <dbReference type="EMBL" id="SDI12156.1"/>
    </source>
</evidence>
<organism evidence="4 5">
    <name type="scientific">Paraburkholderia phenazinium</name>
    <dbReference type="NCBI Taxonomy" id="60549"/>
    <lineage>
        <taxon>Bacteria</taxon>
        <taxon>Pseudomonadati</taxon>
        <taxon>Pseudomonadota</taxon>
        <taxon>Betaproteobacteria</taxon>
        <taxon>Burkholderiales</taxon>
        <taxon>Burkholderiaceae</taxon>
        <taxon>Paraburkholderia</taxon>
    </lineage>
</organism>
<dbReference type="RefSeq" id="WP_090690536.1">
    <property type="nucleotide sequence ID" value="NZ_CADERL010000018.1"/>
</dbReference>
<feature type="transmembrane region" description="Helical" evidence="2">
    <location>
        <begin position="51"/>
        <end position="73"/>
    </location>
</feature>
<feature type="transmembrane region" description="Helical" evidence="2">
    <location>
        <begin position="7"/>
        <end position="31"/>
    </location>
</feature>
<dbReference type="InterPro" id="IPR036291">
    <property type="entry name" value="NAD(P)-bd_dom_sf"/>
</dbReference>
<reference evidence="4 5" key="1">
    <citation type="submission" date="2016-10" db="EMBL/GenBank/DDBJ databases">
        <authorList>
            <person name="de Groot N.N."/>
        </authorList>
    </citation>
    <scope>NUCLEOTIDE SEQUENCE [LARGE SCALE GENOMIC DNA]</scope>
    <source>
        <strain evidence="4 5">LMG 2247</strain>
    </source>
</reference>
<dbReference type="InterPro" id="IPR051203">
    <property type="entry name" value="Polysaccharide_Synthase-Rel"/>
</dbReference>
<keyword evidence="2" id="KW-1133">Transmembrane helix</keyword>
<evidence type="ECO:0000256" key="1">
    <source>
        <dbReference type="ARBA" id="ARBA00007430"/>
    </source>
</evidence>
<sequence>MFRQKAAWLSFSAFLFDLCAVAGTWLASYVIRFNGALPPEFWTGSLRAVMWVLPIYGIAFRVFGLYRGMWVFASLPDLMRISKSVVSAALVVMIVSVMVQPTPIIPRSVLIVSPLLLFLVMGGSRALYRASKEFRLYGGLISQGKPVIVLGAGGAGASLARELSRSSEWRLVGLLDDDASRHGREIYGYKVLGPISDLPRWSAELKADYAIIAIPSASIENQRRVATLCVRAGVKAMVLPALTTLTEGQAFMSRVRQIDLEDLLGRDEVKIDMSHVEALLRERIVMVTGAGGSIGSELCRQILRFKPAQLVVFDLSEFAMYKLIEELRERYPEVSVIPIVGDAKDSLLLDQVMSRYLPHIVFHAAAYKHVPLMEELNAWQAVRNNVLGTYRVARSAIRHNVKHFVLISTDKAVNPTNVMGASKRLAEMACQALQQTTERTQFETVRFGNVLGSAGSVIPKFQQQIAKGGPVTVTHPEITRFFMTIPEASQLVLQASSMGHGGEIFILDMGEPVRIVDLARDLIRLYGFTEEQIRIEFSGLRPGEKLYEELLACDETTTRTPHPKLRIARAREASEHLLDELLPWLMQHRVLADDEVRRDLRRWVPEYQPATAQVLQSVPSVARVHASR</sequence>
<dbReference type="Proteomes" id="UP000199706">
    <property type="component" value="Unassembled WGS sequence"/>
</dbReference>
<evidence type="ECO:0000259" key="3">
    <source>
        <dbReference type="Pfam" id="PF02719"/>
    </source>
</evidence>
<evidence type="ECO:0000256" key="2">
    <source>
        <dbReference type="SAM" id="Phobius"/>
    </source>
</evidence>
<feature type="transmembrane region" description="Helical" evidence="2">
    <location>
        <begin position="85"/>
        <end position="103"/>
    </location>
</feature>
<dbReference type="OrthoDB" id="9803111at2"/>
<keyword evidence="2" id="KW-0472">Membrane</keyword>
<comment type="similarity">
    <text evidence="1">Belongs to the polysaccharide synthase family.</text>
</comment>
<accession>A0A1G8HZN9</accession>
<dbReference type="PANTHER" id="PTHR43318:SF1">
    <property type="entry name" value="POLYSACCHARIDE BIOSYNTHESIS PROTEIN EPSC-RELATED"/>
    <property type="match status" value="1"/>
</dbReference>
<dbReference type="Gene3D" id="3.40.50.720">
    <property type="entry name" value="NAD(P)-binding Rossmann-like Domain"/>
    <property type="match status" value="2"/>
</dbReference>
<proteinExistence type="inferred from homology"/>
<dbReference type="InterPro" id="IPR003869">
    <property type="entry name" value="Polysac_CapD-like"/>
</dbReference>
<dbReference type="PANTHER" id="PTHR43318">
    <property type="entry name" value="UDP-N-ACETYLGLUCOSAMINE 4,6-DEHYDRATASE"/>
    <property type="match status" value="1"/>
</dbReference>
<keyword evidence="2" id="KW-0812">Transmembrane</keyword>
<dbReference type="CDD" id="cd05237">
    <property type="entry name" value="UDP_invert_4-6DH_SDR_e"/>
    <property type="match status" value="1"/>
</dbReference>
<dbReference type="SUPFAM" id="SSF51735">
    <property type="entry name" value="NAD(P)-binding Rossmann-fold domains"/>
    <property type="match status" value="2"/>
</dbReference>
<dbReference type="AlphaFoldDB" id="A0A1G8HZN9"/>